<gene>
    <name evidence="12" type="ORF">BVC80_715g62</name>
</gene>
<evidence type="ECO:0000256" key="7">
    <source>
        <dbReference type="ARBA" id="ARBA00023163"/>
    </source>
</evidence>
<evidence type="ECO:0000313" key="12">
    <source>
        <dbReference type="EMBL" id="OUZ99355.1"/>
    </source>
</evidence>
<comment type="subcellular location">
    <subcellularLocation>
        <location evidence="1">Nucleus</location>
    </subcellularLocation>
</comment>
<keyword evidence="4 9" id="KW-0863">Zinc-finger</keyword>
<feature type="region of interest" description="Disordered" evidence="10">
    <location>
        <begin position="1"/>
        <end position="21"/>
    </location>
</feature>
<dbReference type="InterPro" id="IPR044300">
    <property type="entry name" value="STOP1/2"/>
</dbReference>
<dbReference type="PROSITE" id="PS50157">
    <property type="entry name" value="ZINC_FINGER_C2H2_2"/>
    <property type="match status" value="1"/>
</dbReference>
<evidence type="ECO:0000256" key="9">
    <source>
        <dbReference type="PROSITE-ProRule" id="PRU00042"/>
    </source>
</evidence>
<reference evidence="12 13" key="1">
    <citation type="journal article" date="2017" name="Mol. Plant">
        <title>The Genome of Medicinal Plant Macleaya cordata Provides New Insights into Benzylisoquinoline Alkaloids Metabolism.</title>
        <authorList>
            <person name="Liu X."/>
            <person name="Liu Y."/>
            <person name="Huang P."/>
            <person name="Ma Y."/>
            <person name="Qing Z."/>
            <person name="Tang Q."/>
            <person name="Cao H."/>
            <person name="Cheng P."/>
            <person name="Zheng Y."/>
            <person name="Yuan Z."/>
            <person name="Zhou Y."/>
            <person name="Liu J."/>
            <person name="Tang Z."/>
            <person name="Zhuo Y."/>
            <person name="Zhang Y."/>
            <person name="Yu L."/>
            <person name="Huang J."/>
            <person name="Yang P."/>
            <person name="Peng Q."/>
            <person name="Zhang J."/>
            <person name="Jiang W."/>
            <person name="Zhang Z."/>
            <person name="Lin K."/>
            <person name="Ro D.K."/>
            <person name="Chen X."/>
            <person name="Xiong X."/>
            <person name="Shang Y."/>
            <person name="Huang S."/>
            <person name="Zeng J."/>
        </authorList>
    </citation>
    <scope>NUCLEOTIDE SEQUENCE [LARGE SCALE GENOMIC DNA]</scope>
    <source>
        <strain evidence="13">cv. BLH2017</strain>
        <tissue evidence="12">Root</tissue>
    </source>
</reference>
<dbReference type="STRING" id="56857.A0A200PMB2"/>
<keyword evidence="3" id="KW-0677">Repeat</keyword>
<dbReference type="PANTHER" id="PTHR46352:SF14">
    <property type="entry name" value="PROTEIN SENSITIVE TO PROTON RHIZOTOXICITY 2-LIKE"/>
    <property type="match status" value="1"/>
</dbReference>
<accession>A0A200PMB2</accession>
<evidence type="ECO:0000256" key="6">
    <source>
        <dbReference type="ARBA" id="ARBA00023015"/>
    </source>
</evidence>
<sequence length="494" mass="54643">MASVSGTSITGTNGNNFRLEVPNSSSDFQSSLFNLSQLHQKMDSLQQFLSESIDRNTLLGKDQMDLVSNEISSAIHQIIVNGAALISSTQSHQNLVSEEGTVLMSGNFVDRTDFNSPTSLNALLRSQIAGKAVESIDLTVQMSYPRSSVSEDLIGSETNNQLDFSLSSEKLKGRTDPTDSNSLMRTQIAMNAPVTVFSSITAEAVKPVDLSTVQMRFPAVEGSNTSAVLRGFGMNNPDFNLSFEKMKGKIDPKVEQMKDEIDDGDCEIVELDAVELLAEHIHFCEICGKGFKRDANLRMHMRAHGNQFKTPEALAKPDKGIESRHKVRFSCPFVGCNRNKSHKKFRPLKSAVCVKSHFRRSHCPKMYSCNRCNKKSFSILADLKGHLKHCGESKWRCSCGTTFSRKDKLFGHMALFEGHMPAIAEEGERSKGPIAMEEDEETQLEDESVPDGFDQGLFFDSLQENFSSIDDGDSLKDVFGSPILGTGLEGWFDM</sequence>
<evidence type="ECO:0000256" key="4">
    <source>
        <dbReference type="ARBA" id="ARBA00022771"/>
    </source>
</evidence>
<dbReference type="AlphaFoldDB" id="A0A200PMB2"/>
<keyword evidence="6" id="KW-0805">Transcription regulation</keyword>
<dbReference type="SUPFAM" id="SSF57667">
    <property type="entry name" value="beta-beta-alpha zinc fingers"/>
    <property type="match status" value="1"/>
</dbReference>
<dbReference type="InterPro" id="IPR013087">
    <property type="entry name" value="Znf_C2H2_type"/>
</dbReference>
<dbReference type="OrthoDB" id="8113227at2759"/>
<dbReference type="PANTHER" id="PTHR46352">
    <property type="entry name" value="PROTEIN SENSITIVE TO PROTON RHIZOTOXICITY 1"/>
    <property type="match status" value="1"/>
</dbReference>
<dbReference type="GO" id="GO:0008270">
    <property type="term" value="F:zinc ion binding"/>
    <property type="evidence" value="ECO:0007669"/>
    <property type="project" value="UniProtKB-KW"/>
</dbReference>
<evidence type="ECO:0000256" key="3">
    <source>
        <dbReference type="ARBA" id="ARBA00022737"/>
    </source>
</evidence>
<keyword evidence="13" id="KW-1185">Reference proteome</keyword>
<dbReference type="InterPro" id="IPR036236">
    <property type="entry name" value="Znf_C2H2_sf"/>
</dbReference>
<dbReference type="GO" id="GO:0010447">
    <property type="term" value="P:response to acidic pH"/>
    <property type="evidence" value="ECO:0007669"/>
    <property type="project" value="InterPro"/>
</dbReference>
<evidence type="ECO:0000256" key="5">
    <source>
        <dbReference type="ARBA" id="ARBA00022833"/>
    </source>
</evidence>
<dbReference type="Gene3D" id="3.30.160.60">
    <property type="entry name" value="Classic Zinc Finger"/>
    <property type="match status" value="2"/>
</dbReference>
<dbReference type="OMA" id="PIAMEED"/>
<keyword evidence="2" id="KW-0479">Metal-binding</keyword>
<dbReference type="GO" id="GO:0010044">
    <property type="term" value="P:response to aluminum ion"/>
    <property type="evidence" value="ECO:0007669"/>
    <property type="project" value="InterPro"/>
</dbReference>
<dbReference type="InterPro" id="IPR058196">
    <property type="entry name" value="zf-C2H2_STOP1/2_C"/>
</dbReference>
<keyword evidence="7" id="KW-0804">Transcription</keyword>
<evidence type="ECO:0000256" key="8">
    <source>
        <dbReference type="ARBA" id="ARBA00023242"/>
    </source>
</evidence>
<proteinExistence type="predicted"/>
<evidence type="ECO:0000256" key="1">
    <source>
        <dbReference type="ARBA" id="ARBA00004123"/>
    </source>
</evidence>
<name>A0A200PMB2_MACCD</name>
<dbReference type="Pfam" id="PF23115">
    <property type="entry name" value="zf-C2H2_STOP2_3rd"/>
    <property type="match status" value="1"/>
</dbReference>
<dbReference type="Pfam" id="PF23118">
    <property type="entry name" value="zf-C2H2_STOP2_C"/>
    <property type="match status" value="1"/>
</dbReference>
<dbReference type="EMBL" id="MVGT01004510">
    <property type="protein sequence ID" value="OUZ99355.1"/>
    <property type="molecule type" value="Genomic_DNA"/>
</dbReference>
<keyword evidence="5" id="KW-0862">Zinc</keyword>
<feature type="domain" description="C2H2-type" evidence="11">
    <location>
        <begin position="282"/>
        <end position="309"/>
    </location>
</feature>
<dbReference type="PROSITE" id="PS00028">
    <property type="entry name" value="ZINC_FINGER_C2H2_1"/>
    <property type="match status" value="1"/>
</dbReference>
<evidence type="ECO:0000256" key="10">
    <source>
        <dbReference type="SAM" id="MobiDB-lite"/>
    </source>
</evidence>
<evidence type="ECO:0000259" key="11">
    <source>
        <dbReference type="PROSITE" id="PS50157"/>
    </source>
</evidence>
<evidence type="ECO:0000256" key="2">
    <source>
        <dbReference type="ARBA" id="ARBA00022723"/>
    </source>
</evidence>
<dbReference type="InterPro" id="IPR059161">
    <property type="entry name" value="Znf-C2H2_STOP1/2_3rd"/>
</dbReference>
<comment type="caution">
    <text evidence="12">The sequence shown here is derived from an EMBL/GenBank/DDBJ whole genome shotgun (WGS) entry which is preliminary data.</text>
</comment>
<dbReference type="SMART" id="SM00355">
    <property type="entry name" value="ZnF_C2H2"/>
    <property type="match status" value="4"/>
</dbReference>
<evidence type="ECO:0000313" key="13">
    <source>
        <dbReference type="Proteomes" id="UP000195402"/>
    </source>
</evidence>
<dbReference type="Proteomes" id="UP000195402">
    <property type="component" value="Unassembled WGS sequence"/>
</dbReference>
<keyword evidence="8" id="KW-0539">Nucleus</keyword>
<protein>
    <submittedName>
        <fullName evidence="12">Zinc finger protein</fullName>
    </submittedName>
</protein>
<organism evidence="12 13">
    <name type="scientific">Macleaya cordata</name>
    <name type="common">Five-seeded plume-poppy</name>
    <name type="synonym">Bocconia cordata</name>
    <dbReference type="NCBI Taxonomy" id="56857"/>
    <lineage>
        <taxon>Eukaryota</taxon>
        <taxon>Viridiplantae</taxon>
        <taxon>Streptophyta</taxon>
        <taxon>Embryophyta</taxon>
        <taxon>Tracheophyta</taxon>
        <taxon>Spermatophyta</taxon>
        <taxon>Magnoliopsida</taxon>
        <taxon>Ranunculales</taxon>
        <taxon>Papaveraceae</taxon>
        <taxon>Papaveroideae</taxon>
        <taxon>Macleaya</taxon>
    </lineage>
</organism>
<dbReference type="InParanoid" id="A0A200PMB2"/>